<comment type="caution">
    <text evidence="1">The sequence shown here is derived from an EMBL/GenBank/DDBJ whole genome shotgun (WGS) entry which is preliminary data.</text>
</comment>
<reference evidence="1 2" key="1">
    <citation type="submission" date="2016-04" db="EMBL/GenBank/DDBJ databases">
        <title>ATOL: Assembling a taxonomically balanced genome-scale reconstruction of the evolutionary history of the Enterobacteriaceae.</title>
        <authorList>
            <person name="Plunkett G.III."/>
            <person name="Neeno-Eckwall E.C."/>
            <person name="Glasner J.D."/>
            <person name="Perna N.T."/>
        </authorList>
    </citation>
    <scope>NUCLEOTIDE SEQUENCE [LARGE SCALE GENOMIC DNA]</scope>
    <source>
        <strain evidence="1 2">ATCC 51602</strain>
    </source>
</reference>
<organism evidence="1 2">
    <name type="scientific">Buttiauxella ferragutiae ATCC 51602</name>
    <dbReference type="NCBI Taxonomy" id="1354252"/>
    <lineage>
        <taxon>Bacteria</taxon>
        <taxon>Pseudomonadati</taxon>
        <taxon>Pseudomonadota</taxon>
        <taxon>Gammaproteobacteria</taxon>
        <taxon>Enterobacterales</taxon>
        <taxon>Enterobacteriaceae</taxon>
        <taxon>Buttiauxella</taxon>
    </lineage>
</organism>
<accession>A0ABX2WDL3</accession>
<dbReference type="EMBL" id="LXEQ01000003">
    <property type="protein sequence ID" value="OAT33035.1"/>
    <property type="molecule type" value="Genomic_DNA"/>
</dbReference>
<name>A0ABX2WDL3_9ENTR</name>
<sequence length="58" mass="6127">MLCMLPASGVTYTRLAGEEGLKTFALQVFEQGNRGDIGVLLAPGIVLVFTKDAGNMLV</sequence>
<protein>
    <submittedName>
        <fullName evidence="1">Uncharacterized protein</fullName>
    </submittedName>
</protein>
<proteinExistence type="predicted"/>
<evidence type="ECO:0000313" key="1">
    <source>
        <dbReference type="EMBL" id="OAT33035.1"/>
    </source>
</evidence>
<dbReference type="Proteomes" id="UP000078407">
    <property type="component" value="Unassembled WGS sequence"/>
</dbReference>
<keyword evidence="2" id="KW-1185">Reference proteome</keyword>
<evidence type="ECO:0000313" key="2">
    <source>
        <dbReference type="Proteomes" id="UP000078407"/>
    </source>
</evidence>
<gene>
    <name evidence="1" type="ORF">M976_00312</name>
</gene>